<dbReference type="OrthoDB" id="5283654at2759"/>
<name>A0A2G8RZ88_9APHY</name>
<keyword evidence="2" id="KW-1185">Reference proteome</keyword>
<dbReference type="STRING" id="1077348.A0A2G8RZ88"/>
<protein>
    <submittedName>
        <fullName evidence="1">Uncharacterized protein</fullName>
    </submittedName>
</protein>
<evidence type="ECO:0000313" key="2">
    <source>
        <dbReference type="Proteomes" id="UP000230002"/>
    </source>
</evidence>
<dbReference type="Proteomes" id="UP000230002">
    <property type="component" value="Unassembled WGS sequence"/>
</dbReference>
<gene>
    <name evidence="1" type="ORF">GSI_11095</name>
</gene>
<dbReference type="EMBL" id="AYKW01000036">
    <property type="protein sequence ID" value="PIL26832.1"/>
    <property type="molecule type" value="Genomic_DNA"/>
</dbReference>
<sequence>MAHPVCTSPSLPSSRPASVCGLGFDIANNEFRAYGSPAQYVSFTSLRDICRTVARLVILSTDADACATSIAAAASVPDDVGIAGAIVTFEDVREIIARVRGPDGESGDNWAPGVPFHECIRVVTAEGKLNLGEANDNELVNPGGSLWKFIAAKLITGSYIMVVYTDRGIQDLV</sequence>
<dbReference type="AlphaFoldDB" id="A0A2G8RZ88"/>
<reference evidence="1 2" key="1">
    <citation type="journal article" date="2015" name="Sci. Rep.">
        <title>Chromosome-level genome map provides insights into diverse defense mechanisms in the medicinal fungus Ganoderma sinense.</title>
        <authorList>
            <person name="Zhu Y."/>
            <person name="Xu J."/>
            <person name="Sun C."/>
            <person name="Zhou S."/>
            <person name="Xu H."/>
            <person name="Nelson D.R."/>
            <person name="Qian J."/>
            <person name="Song J."/>
            <person name="Luo H."/>
            <person name="Xiang L."/>
            <person name="Li Y."/>
            <person name="Xu Z."/>
            <person name="Ji A."/>
            <person name="Wang L."/>
            <person name="Lu S."/>
            <person name="Hayward A."/>
            <person name="Sun W."/>
            <person name="Li X."/>
            <person name="Schwartz D.C."/>
            <person name="Wang Y."/>
            <person name="Chen S."/>
        </authorList>
    </citation>
    <scope>NUCLEOTIDE SEQUENCE [LARGE SCALE GENOMIC DNA]</scope>
    <source>
        <strain evidence="1 2">ZZ0214-1</strain>
    </source>
</reference>
<comment type="caution">
    <text evidence="1">The sequence shown here is derived from an EMBL/GenBank/DDBJ whole genome shotgun (WGS) entry which is preliminary data.</text>
</comment>
<proteinExistence type="predicted"/>
<accession>A0A2G8RZ88</accession>
<organism evidence="1 2">
    <name type="scientific">Ganoderma sinense ZZ0214-1</name>
    <dbReference type="NCBI Taxonomy" id="1077348"/>
    <lineage>
        <taxon>Eukaryota</taxon>
        <taxon>Fungi</taxon>
        <taxon>Dikarya</taxon>
        <taxon>Basidiomycota</taxon>
        <taxon>Agaricomycotina</taxon>
        <taxon>Agaricomycetes</taxon>
        <taxon>Polyporales</taxon>
        <taxon>Polyporaceae</taxon>
        <taxon>Ganoderma</taxon>
    </lineage>
</organism>
<evidence type="ECO:0000313" key="1">
    <source>
        <dbReference type="EMBL" id="PIL26832.1"/>
    </source>
</evidence>